<dbReference type="Pfam" id="PF02502">
    <property type="entry name" value="LacAB_rpiB"/>
    <property type="match status" value="1"/>
</dbReference>
<evidence type="ECO:0000313" key="5">
    <source>
        <dbReference type="Proteomes" id="UP000608513"/>
    </source>
</evidence>
<evidence type="ECO:0000313" key="4">
    <source>
        <dbReference type="EMBL" id="MBC5782329.1"/>
    </source>
</evidence>
<accession>A0A923MQH4</accession>
<feature type="active site" description="Proton acceptor" evidence="3">
    <location>
        <position position="82"/>
    </location>
</feature>
<dbReference type="NCBIfam" id="NF004051">
    <property type="entry name" value="PRK05571.1"/>
    <property type="match status" value="1"/>
</dbReference>
<keyword evidence="5" id="KW-1185">Reference proteome</keyword>
<gene>
    <name evidence="4" type="ORF">H8N03_05190</name>
</gene>
<dbReference type="AlphaFoldDB" id="A0A923MQH4"/>
<dbReference type="InterPro" id="IPR051812">
    <property type="entry name" value="SPI_LacAB/RpiB"/>
</dbReference>
<organism evidence="4 5">
    <name type="scientific">Ramlibacter cellulosilyticus</name>
    <dbReference type="NCBI Taxonomy" id="2764187"/>
    <lineage>
        <taxon>Bacteria</taxon>
        <taxon>Pseudomonadati</taxon>
        <taxon>Pseudomonadota</taxon>
        <taxon>Betaproteobacteria</taxon>
        <taxon>Burkholderiales</taxon>
        <taxon>Comamonadaceae</taxon>
        <taxon>Ramlibacter</taxon>
    </lineage>
</organism>
<reference evidence="4" key="1">
    <citation type="submission" date="2020-08" db="EMBL/GenBank/DDBJ databases">
        <title>Ramlibacter sp. USB13 16S ribosomal RNA gene genome sequencing and assembly.</title>
        <authorList>
            <person name="Kang M."/>
        </authorList>
    </citation>
    <scope>NUCLEOTIDE SEQUENCE</scope>
    <source>
        <strain evidence="4">USB13</strain>
    </source>
</reference>
<dbReference type="GO" id="GO:0016861">
    <property type="term" value="F:intramolecular oxidoreductase activity, interconverting aldoses and ketoses"/>
    <property type="evidence" value="ECO:0007669"/>
    <property type="project" value="UniProtKB-ARBA"/>
</dbReference>
<evidence type="ECO:0000256" key="2">
    <source>
        <dbReference type="ARBA" id="ARBA00023235"/>
    </source>
</evidence>
<comment type="caution">
    <text evidence="4">The sequence shown here is derived from an EMBL/GenBank/DDBJ whole genome shotgun (WGS) entry which is preliminary data.</text>
</comment>
<dbReference type="SUPFAM" id="SSF89623">
    <property type="entry name" value="Ribose/Galactose isomerase RpiB/AlsB"/>
    <property type="match status" value="1"/>
</dbReference>
<dbReference type="InterPro" id="IPR036569">
    <property type="entry name" value="RpiB_LacA_LacB_sf"/>
</dbReference>
<dbReference type="PANTHER" id="PTHR43732:SF1">
    <property type="entry name" value="RIBOSE 5-PHOSPHATE ISOMERASE"/>
    <property type="match status" value="1"/>
</dbReference>
<dbReference type="PIRSF" id="PIRSF005384">
    <property type="entry name" value="RpiB_LacA_B"/>
    <property type="match status" value="1"/>
</dbReference>
<dbReference type="Gene3D" id="3.40.1400.10">
    <property type="entry name" value="Sugar-phosphate isomerase, RpiB/LacA/LacB"/>
    <property type="match status" value="1"/>
</dbReference>
<dbReference type="Proteomes" id="UP000608513">
    <property type="component" value="Unassembled WGS sequence"/>
</dbReference>
<dbReference type="NCBIfam" id="TIGR00689">
    <property type="entry name" value="rpiB_lacA_lacB"/>
    <property type="match status" value="1"/>
</dbReference>
<proteinExistence type="inferred from homology"/>
<protein>
    <submittedName>
        <fullName evidence="4">RpiB/LacA/LacB family sugar-phosphate isomerase</fullName>
    </submittedName>
</protein>
<keyword evidence="2 4" id="KW-0413">Isomerase</keyword>
<evidence type="ECO:0000256" key="1">
    <source>
        <dbReference type="ARBA" id="ARBA00008754"/>
    </source>
</evidence>
<feature type="active site" description="Proton donor" evidence="3">
    <location>
        <position position="115"/>
    </location>
</feature>
<dbReference type="PANTHER" id="PTHR43732">
    <property type="entry name" value="RIBOSE 5-PHOSPHATE ISOMERASE-RELATED"/>
    <property type="match status" value="1"/>
</dbReference>
<name>A0A923MQH4_9BURK</name>
<dbReference type="GO" id="GO:0005975">
    <property type="term" value="P:carbohydrate metabolic process"/>
    <property type="evidence" value="ECO:0007669"/>
    <property type="project" value="InterPro"/>
</dbReference>
<dbReference type="EMBL" id="JACORT010000001">
    <property type="protein sequence ID" value="MBC5782329.1"/>
    <property type="molecule type" value="Genomic_DNA"/>
</dbReference>
<dbReference type="InterPro" id="IPR003500">
    <property type="entry name" value="RpiB_LacA_LacB"/>
</dbReference>
<comment type="similarity">
    <text evidence="1">Belongs to the LacAB/RpiB family.</text>
</comment>
<evidence type="ECO:0000256" key="3">
    <source>
        <dbReference type="PIRSR" id="PIRSR005384-1"/>
    </source>
</evidence>
<dbReference type="RefSeq" id="WP_187075031.1">
    <property type="nucleotide sequence ID" value="NZ_JACORT010000001.1"/>
</dbReference>
<sequence length="176" mass="19188">MSRDESRSPHAIAVPRWPAIGLANDHAGFLLKGFVKDVLAQHCDQIIDVGANSDAPVDFPDVTRQAINLIREGKVRRVILVCGTGAGACIAANKIPGIRAAVCHDTFVARQAVEHDDVNVMCIGAWIIGPQVARDVIETFLASEFSTEEHFRRRVEKLGELEREAARSLLQGNQKG</sequence>